<evidence type="ECO:0000256" key="22">
    <source>
        <dbReference type="ARBA" id="ARBA00042991"/>
    </source>
</evidence>
<feature type="binding site" evidence="33">
    <location>
        <position position="301"/>
    </location>
    <ligand>
        <name>substrate</name>
    </ligand>
</feature>
<evidence type="ECO:0000256" key="25">
    <source>
        <dbReference type="ARBA" id="ARBA00043816"/>
    </source>
</evidence>
<dbReference type="GO" id="GO:0003836">
    <property type="term" value="F:beta-galactoside (CMP) alpha-2,3-sialyltransferase activity"/>
    <property type="evidence" value="ECO:0007669"/>
    <property type="project" value="UniProtKB-EC"/>
</dbReference>
<evidence type="ECO:0000313" key="37">
    <source>
        <dbReference type="Proteomes" id="UP000314986"/>
    </source>
</evidence>
<evidence type="ECO:0000256" key="32">
    <source>
        <dbReference type="ARBA" id="ARBA00082805"/>
    </source>
</evidence>
<evidence type="ECO:0000256" key="13">
    <source>
        <dbReference type="ARBA" id="ARBA00023098"/>
    </source>
</evidence>
<gene>
    <name evidence="36" type="primary">LOC103189056</name>
</gene>
<evidence type="ECO:0000256" key="20">
    <source>
        <dbReference type="ARBA" id="ARBA00042448"/>
    </source>
</evidence>
<dbReference type="GeneID" id="103189056"/>
<comment type="catalytic activity">
    <reaction evidence="23">
        <text>a ganglioside GA1 (d18:1(4E)) + CMP-N-acetyl-beta-neuraminate = a ganglioside GM1b (d18:1(4E)) + CMP + H(+)</text>
        <dbReference type="Rhea" id="RHEA:47560"/>
        <dbReference type="ChEBI" id="CHEBI:15378"/>
        <dbReference type="ChEBI" id="CHEBI:27938"/>
        <dbReference type="ChEBI" id="CHEBI:57812"/>
        <dbReference type="ChEBI" id="CHEBI:60377"/>
        <dbReference type="ChEBI" id="CHEBI:78568"/>
    </reaction>
    <physiologicalReaction direction="left-to-right" evidence="23">
        <dbReference type="Rhea" id="RHEA:47561"/>
    </physiologicalReaction>
</comment>
<evidence type="ECO:0000256" key="4">
    <source>
        <dbReference type="ARBA" id="ARBA00004934"/>
    </source>
</evidence>
<evidence type="ECO:0000256" key="10">
    <source>
        <dbReference type="ARBA" id="ARBA00022968"/>
    </source>
</evidence>
<evidence type="ECO:0000256" key="8">
    <source>
        <dbReference type="ARBA" id="ARBA00022679"/>
    </source>
</evidence>
<reference evidence="37" key="3">
    <citation type="journal article" date="2014" name="Nature">
        <title>Elephant shark genome provides unique insights into gnathostome evolution.</title>
        <authorList>
            <consortium name="International Elephant Shark Genome Sequencing Consortium"/>
            <person name="Venkatesh B."/>
            <person name="Lee A.P."/>
            <person name="Ravi V."/>
            <person name="Maurya A.K."/>
            <person name="Lian M.M."/>
            <person name="Swann J.B."/>
            <person name="Ohta Y."/>
            <person name="Flajnik M.F."/>
            <person name="Sutoh Y."/>
            <person name="Kasahara M."/>
            <person name="Hoon S."/>
            <person name="Gangu V."/>
            <person name="Roy S.W."/>
            <person name="Irimia M."/>
            <person name="Korzh V."/>
            <person name="Kondrychyn I."/>
            <person name="Lim Z.W."/>
            <person name="Tay B.H."/>
            <person name="Tohari S."/>
            <person name="Kong K.W."/>
            <person name="Ho S."/>
            <person name="Lorente-Galdos B."/>
            <person name="Quilez J."/>
            <person name="Marques-Bonet T."/>
            <person name="Raney B.J."/>
            <person name="Ingham P.W."/>
            <person name="Tay A."/>
            <person name="Hillier L.W."/>
            <person name="Minx P."/>
            <person name="Boehm T."/>
            <person name="Wilson R.K."/>
            <person name="Brenner S."/>
            <person name="Warren W.C."/>
        </authorList>
    </citation>
    <scope>NUCLEOTIDE SEQUENCE [LARGE SCALE GENOMIC DNA]</scope>
</reference>
<dbReference type="EC" id="2.4.3.4" evidence="19"/>
<evidence type="ECO:0000256" key="2">
    <source>
        <dbReference type="ARBA" id="ARBA00004613"/>
    </source>
</evidence>
<dbReference type="PANTHER" id="PTHR46032:SF5">
    <property type="entry name" value="ST3 BETA-GALACTOSIDE ALPHA-2,3-SIALYLTRANSFERASE 8"/>
    <property type="match status" value="1"/>
</dbReference>
<evidence type="ECO:0000256" key="16">
    <source>
        <dbReference type="ARBA" id="ARBA00023180"/>
    </source>
</evidence>
<dbReference type="OMA" id="HSFIIRM"/>
<name>A0A4W3K2N5_CALMI</name>
<evidence type="ECO:0000256" key="19">
    <source>
        <dbReference type="ARBA" id="ARBA00039107"/>
    </source>
</evidence>
<keyword evidence="6" id="KW-0964">Secreted</keyword>
<feature type="binding site" evidence="33">
    <location>
        <position position="284"/>
    </location>
    <ligand>
        <name>substrate</name>
    </ligand>
</feature>
<dbReference type="PANTHER" id="PTHR46032">
    <property type="entry name" value="ALPHA-2,3-SIALYLTRANSFERASE ST3GAL I ISOFORM X1"/>
    <property type="match status" value="1"/>
</dbReference>
<evidence type="ECO:0000256" key="28">
    <source>
        <dbReference type="ARBA" id="ARBA00062545"/>
    </source>
</evidence>
<dbReference type="GO" id="GO:0005576">
    <property type="term" value="C:extracellular region"/>
    <property type="evidence" value="ECO:0007669"/>
    <property type="project" value="UniProtKB-SubCell"/>
</dbReference>
<evidence type="ECO:0000256" key="1">
    <source>
        <dbReference type="ARBA" id="ARBA00004447"/>
    </source>
</evidence>
<feature type="binding site" evidence="33">
    <location>
        <position position="255"/>
    </location>
    <ligand>
        <name>substrate</name>
    </ligand>
</feature>
<dbReference type="CDD" id="cd23966">
    <property type="entry name" value="GT29_ST3GAL1_2"/>
    <property type="match status" value="1"/>
</dbReference>
<dbReference type="AlphaFoldDB" id="A0A4W3K2N5"/>
<comment type="pathway">
    <text evidence="4">Glycolipid biosynthesis.</text>
</comment>
<evidence type="ECO:0000256" key="17">
    <source>
        <dbReference type="ARBA" id="ARBA00036292"/>
    </source>
</evidence>
<evidence type="ECO:0000256" key="9">
    <source>
        <dbReference type="ARBA" id="ARBA00022692"/>
    </source>
</evidence>
<evidence type="ECO:0000256" key="29">
    <source>
        <dbReference type="ARBA" id="ARBA00072809"/>
    </source>
</evidence>
<evidence type="ECO:0000256" key="34">
    <source>
        <dbReference type="PIRSR" id="PIRSR005557-2"/>
    </source>
</evidence>
<comment type="catalytic activity">
    <reaction evidence="26">
        <text>ganglioside GM1 (d18:1(4E)/18:0) + CMP-N-acetyl-beta-neuraminate = ganglioside GD1a (18:1(4E)/18:0) + CMP + H(+)</text>
        <dbReference type="Rhea" id="RHEA:48248"/>
        <dbReference type="ChEBI" id="CHEBI:15378"/>
        <dbReference type="ChEBI" id="CHEBI:57812"/>
        <dbReference type="ChEBI" id="CHEBI:60377"/>
        <dbReference type="ChEBI" id="CHEBI:73110"/>
        <dbReference type="ChEBI" id="CHEBI:90153"/>
    </reaction>
    <physiologicalReaction direction="left-to-right" evidence="26">
        <dbReference type="Rhea" id="RHEA:48249"/>
    </physiologicalReaction>
</comment>
<feature type="disulfide bond" evidence="34">
    <location>
        <begin position="127"/>
        <end position="266"/>
    </location>
</feature>
<dbReference type="EC" id="2.4.3.2" evidence="18"/>
<feature type="chain" id="PRO_5021234747" description="CMP-N-acetylneuraminate-beta-galactosamide-alpha-2,3-sialyltransferase 2" evidence="35">
    <location>
        <begin position="29"/>
        <end position="325"/>
    </location>
</feature>
<reference evidence="36" key="5">
    <citation type="submission" date="2025-09" db="UniProtKB">
        <authorList>
            <consortium name="Ensembl"/>
        </authorList>
    </citation>
    <scope>IDENTIFICATION</scope>
</reference>
<keyword evidence="37" id="KW-1185">Reference proteome</keyword>
<evidence type="ECO:0000256" key="11">
    <source>
        <dbReference type="ARBA" id="ARBA00022989"/>
    </source>
</evidence>
<evidence type="ECO:0000256" key="14">
    <source>
        <dbReference type="ARBA" id="ARBA00023136"/>
    </source>
</evidence>
<evidence type="ECO:0000313" key="36">
    <source>
        <dbReference type="Ensembl" id="ENSCMIP00000044983.1"/>
    </source>
</evidence>
<dbReference type="OrthoDB" id="10264956at2759"/>
<evidence type="ECO:0000256" key="6">
    <source>
        <dbReference type="ARBA" id="ARBA00022525"/>
    </source>
</evidence>
<dbReference type="InterPro" id="IPR001675">
    <property type="entry name" value="Glyco_trans_29"/>
</dbReference>
<feature type="binding site" evidence="33">
    <location>
        <position position="92"/>
    </location>
    <ligand>
        <name>substrate</name>
    </ligand>
</feature>
<keyword evidence="14" id="KW-0472">Membrane</keyword>
<keyword evidence="15" id="KW-1015">Disulfide bond</keyword>
<feature type="binding site" evidence="33">
    <location>
        <position position="275"/>
    </location>
    <ligand>
        <name>substrate</name>
    </ligand>
</feature>
<dbReference type="PIRSF" id="PIRSF005557">
    <property type="entry name" value="Sialyl_trans"/>
    <property type="match status" value="1"/>
</dbReference>
<reference evidence="36" key="4">
    <citation type="submission" date="2025-08" db="UniProtKB">
        <authorList>
            <consortium name="Ensembl"/>
        </authorList>
    </citation>
    <scope>IDENTIFICATION</scope>
</reference>
<dbReference type="InterPro" id="IPR012163">
    <property type="entry name" value="Sialyl_trans"/>
</dbReference>
<dbReference type="GO" id="GO:0006629">
    <property type="term" value="P:lipid metabolic process"/>
    <property type="evidence" value="ECO:0007669"/>
    <property type="project" value="UniProtKB-KW"/>
</dbReference>
<evidence type="ECO:0000256" key="33">
    <source>
        <dbReference type="PIRSR" id="PIRSR005557-1"/>
    </source>
</evidence>
<proteinExistence type="inferred from homology"/>
<dbReference type="RefSeq" id="XP_007907495.1">
    <property type="nucleotide sequence ID" value="XM_007909304.2"/>
</dbReference>
<dbReference type="Pfam" id="PF00777">
    <property type="entry name" value="Glyco_transf_29"/>
    <property type="match status" value="1"/>
</dbReference>
<reference evidence="37" key="2">
    <citation type="journal article" date="2007" name="PLoS Biol.">
        <title>Survey sequencing and comparative analysis of the elephant shark (Callorhinchus milii) genome.</title>
        <authorList>
            <person name="Venkatesh B."/>
            <person name="Kirkness E.F."/>
            <person name="Loh Y.H."/>
            <person name="Halpern A.L."/>
            <person name="Lee A.P."/>
            <person name="Johnson J."/>
            <person name="Dandona N."/>
            <person name="Viswanathan L.D."/>
            <person name="Tay A."/>
            <person name="Venter J.C."/>
            <person name="Strausberg R.L."/>
            <person name="Brenner S."/>
        </authorList>
    </citation>
    <scope>NUCLEOTIDE SEQUENCE [LARGE SCALE GENOMIC DNA]</scope>
</reference>
<keyword evidence="16" id="KW-0325">Glycoprotein</keyword>
<dbReference type="KEGG" id="cmk:103189056"/>
<keyword evidence="11" id="KW-1133">Transmembrane helix</keyword>
<evidence type="ECO:0000256" key="18">
    <source>
        <dbReference type="ARBA" id="ARBA00039106"/>
    </source>
</evidence>
<dbReference type="FunFam" id="3.90.1480.20:FF:000002">
    <property type="entry name" value="CMP-N-acetylneuraminate-beta-galactosamide- alpha-2,3-sialyltransferase 2"/>
    <property type="match status" value="1"/>
</dbReference>
<evidence type="ECO:0000256" key="30">
    <source>
        <dbReference type="ARBA" id="ARBA00081228"/>
    </source>
</evidence>
<evidence type="ECO:0000256" key="26">
    <source>
        <dbReference type="ARBA" id="ARBA00047509"/>
    </source>
</evidence>
<keyword evidence="8" id="KW-0808">Transferase</keyword>
<dbReference type="Gene3D" id="3.90.1480.20">
    <property type="entry name" value="Glycosyl transferase family 29"/>
    <property type="match status" value="1"/>
</dbReference>
<accession>A0A4W3K2N5</accession>
<dbReference type="RefSeq" id="XP_007907497.1">
    <property type="nucleotide sequence ID" value="XM_007909306.2"/>
</dbReference>
<reference evidence="37" key="1">
    <citation type="journal article" date="2006" name="Science">
        <title>Ancient noncoding elements conserved in the human genome.</title>
        <authorList>
            <person name="Venkatesh B."/>
            <person name="Kirkness E.F."/>
            <person name="Loh Y.H."/>
            <person name="Halpern A.L."/>
            <person name="Lee A.P."/>
            <person name="Johnson J."/>
            <person name="Dandona N."/>
            <person name="Viswanathan L.D."/>
            <person name="Tay A."/>
            <person name="Venter J.C."/>
            <person name="Strausberg R.L."/>
            <person name="Brenner S."/>
        </authorList>
    </citation>
    <scope>NUCLEOTIDE SEQUENCE [LARGE SCALE GENOMIC DNA]</scope>
</reference>
<comment type="subcellular location">
    <subcellularLocation>
        <location evidence="1">Golgi apparatus</location>
        <location evidence="1">Golgi stack membrane</location>
        <topology evidence="1">Single-pass type II membrane protein</topology>
    </subcellularLocation>
    <subcellularLocation>
        <location evidence="2">Secreted</location>
    </subcellularLocation>
</comment>
<dbReference type="GO" id="GO:0047288">
    <property type="term" value="F:beta-D-galactosyl-(1-&gt;3)-N-acetyl-beta-D-galactosaminide alpha-2,3- sialyltransferase"/>
    <property type="evidence" value="ECO:0007669"/>
    <property type="project" value="UniProtKB-EC"/>
</dbReference>
<comment type="catalytic activity">
    <reaction evidence="24">
        <text>a ganglioside GM1 (d18:1(4E)) + CMP-N-acetyl-beta-neuraminate = a ganglioside GD1a (d18:1(4E)) + CMP + H(+)</text>
        <dbReference type="Rhea" id="RHEA:18021"/>
        <dbReference type="ChEBI" id="CHEBI:15378"/>
        <dbReference type="ChEBI" id="CHEBI:57812"/>
        <dbReference type="ChEBI" id="CHEBI:60377"/>
        <dbReference type="ChEBI" id="CHEBI:77709"/>
        <dbReference type="ChEBI" id="CHEBI:78445"/>
        <dbReference type="EC" id="2.4.3.2"/>
    </reaction>
    <physiologicalReaction direction="left-to-right" evidence="24">
        <dbReference type="Rhea" id="RHEA:18022"/>
    </physiologicalReaction>
</comment>
<comment type="pathway">
    <text evidence="3">Protein modification; protein glycosylation.</text>
</comment>
<keyword evidence="13" id="KW-0443">Lipid metabolism</keyword>
<comment type="catalytic activity">
    <reaction evidence="25">
        <text>a ganglioside GA1 + CMP-N-acetyl-beta-neuraminate = a ganglioside GM1b + CMP + H(+)</text>
        <dbReference type="Rhea" id="RHEA:48244"/>
        <dbReference type="ChEBI" id="CHEBI:15378"/>
        <dbReference type="ChEBI" id="CHEBI:57812"/>
        <dbReference type="ChEBI" id="CHEBI:60377"/>
        <dbReference type="ChEBI" id="CHEBI:88069"/>
        <dbReference type="ChEBI" id="CHEBI:90151"/>
    </reaction>
    <physiologicalReaction direction="left-to-right" evidence="25">
        <dbReference type="Rhea" id="RHEA:48245"/>
    </physiologicalReaction>
</comment>
<keyword evidence="10" id="KW-0735">Signal-anchor</keyword>
<dbReference type="GO" id="GO:0097503">
    <property type="term" value="P:sialylation"/>
    <property type="evidence" value="ECO:0007669"/>
    <property type="project" value="TreeGrafter"/>
</dbReference>
<evidence type="ECO:0000256" key="27">
    <source>
        <dbReference type="ARBA" id="ARBA00052027"/>
    </source>
</evidence>
<feature type="binding site" evidence="33">
    <location>
        <position position="132"/>
    </location>
    <ligand>
        <name>substrate</name>
    </ligand>
</feature>
<evidence type="ECO:0000256" key="7">
    <source>
        <dbReference type="ARBA" id="ARBA00022676"/>
    </source>
</evidence>
<evidence type="ECO:0000256" key="5">
    <source>
        <dbReference type="ARBA" id="ARBA00006003"/>
    </source>
</evidence>
<dbReference type="Ensembl" id="ENSCMIT00000045628.1">
    <property type="protein sequence ID" value="ENSCMIP00000044983.1"/>
    <property type="gene ID" value="ENSCMIG00000018557.1"/>
</dbReference>
<dbReference type="GeneTree" id="ENSGT00940000166842"/>
<dbReference type="Proteomes" id="UP000314986">
    <property type="component" value="Unassembled WGS sequence"/>
</dbReference>
<feature type="binding site" evidence="33">
    <location>
        <position position="155"/>
    </location>
    <ligand>
        <name>substrate</name>
    </ligand>
</feature>
<dbReference type="InterPro" id="IPR038578">
    <property type="entry name" value="GT29-like_sf"/>
</dbReference>
<sequence>MYWGRGWRRPRWWACLLAGLALLLCLHASLRCCSGGRRGRGVSSVCGCRTCVAQPGTDSWFDERFNSSVEPLLSTKNSWIHPDALHWWMRLQSGRTTVVKVTEWLLKAGATTNPYQGPPQPSRCRSCSVVGNSGNLRGSEYGKLIDSHDFVLRMNRAAIAGFEPDVGTRTTHHFMYPESARDLQPHVYLVLVPFKLLDLMWLSSALSSGHINVTYTRVKRYIKADRDKVLVIHPEFFKYVHENWTERHGRYPSTGLLTLVFALHLCDQVSVFGYGADIRGNWHHYWEKNRYAGAFRATGVHHAGFERQVITQLAIGGKIRLYPGQ</sequence>
<evidence type="ECO:0000256" key="23">
    <source>
        <dbReference type="ARBA" id="ARBA00043673"/>
    </source>
</evidence>
<feature type="signal peptide" evidence="35">
    <location>
        <begin position="1"/>
        <end position="28"/>
    </location>
</feature>
<evidence type="ECO:0000256" key="35">
    <source>
        <dbReference type="SAM" id="SignalP"/>
    </source>
</evidence>
<feature type="binding site" evidence="33">
    <location>
        <position position="215"/>
    </location>
    <ligand>
        <name>substrate</name>
    </ligand>
</feature>
<evidence type="ECO:0000256" key="24">
    <source>
        <dbReference type="ARBA" id="ARBA00043773"/>
    </source>
</evidence>
<feature type="binding site" evidence="33">
    <location>
        <position position="251"/>
    </location>
    <ligand>
        <name>substrate</name>
    </ligand>
</feature>
<protein>
    <recommendedName>
        <fullName evidence="29">CMP-N-acetylneuraminate-beta-galactosamide-alpha-2,3-sialyltransferase 2</fullName>
        <ecNumber evidence="18">2.4.3.2</ecNumber>
        <ecNumber evidence="19">2.4.3.4</ecNumber>
    </recommendedName>
    <alternativeName>
        <fullName evidence="22">Gal-NAc6S</fullName>
    </alternativeName>
    <alternativeName>
        <fullName evidence="20">Gal-beta-1,3-GalNAc-alpha-2,3-sialyltransferase</fullName>
    </alternativeName>
    <alternativeName>
        <fullName evidence="21">Monosialoganglioside sialyltransferase</fullName>
    </alternativeName>
    <alternativeName>
        <fullName evidence="30">ST3Gal II</fullName>
    </alternativeName>
    <alternativeName>
        <fullName evidence="31">ST3GalA.2</fullName>
    </alternativeName>
    <alternativeName>
        <fullName evidence="32">Sialyltransferase 4B</fullName>
    </alternativeName>
</protein>
<comment type="similarity">
    <text evidence="5">Belongs to the glycosyltransferase 29 family.</text>
</comment>
<organism evidence="36 37">
    <name type="scientific">Callorhinchus milii</name>
    <name type="common">Ghost shark</name>
    <dbReference type="NCBI Taxonomy" id="7868"/>
    <lineage>
        <taxon>Eukaryota</taxon>
        <taxon>Metazoa</taxon>
        <taxon>Chordata</taxon>
        <taxon>Craniata</taxon>
        <taxon>Vertebrata</taxon>
        <taxon>Chondrichthyes</taxon>
        <taxon>Holocephali</taxon>
        <taxon>Chimaeriformes</taxon>
        <taxon>Callorhinchidae</taxon>
        <taxon>Callorhinchus</taxon>
    </lineage>
</organism>
<comment type="catalytic activity">
    <reaction evidence="17">
        <text>a beta-D-galactosyl-(1-&gt;3)-N-acetyl-alpha-D-galactosaminyl derivative + CMP-N-acetyl-beta-neuraminate = an N-acetyl-alpha-neuraminyl-(2-&gt;3)-beta-D-galactosyl-(1-&gt;3)-N-acetyl-alpha-D-galactosaminyl derivative + CMP + H(+)</text>
        <dbReference type="Rhea" id="RHEA:21616"/>
        <dbReference type="ChEBI" id="CHEBI:15378"/>
        <dbReference type="ChEBI" id="CHEBI:57812"/>
        <dbReference type="ChEBI" id="CHEBI:60377"/>
        <dbReference type="ChEBI" id="CHEBI:133470"/>
        <dbReference type="ChEBI" id="CHEBI:139596"/>
        <dbReference type="EC" id="2.4.3.4"/>
    </reaction>
    <physiologicalReaction direction="left-to-right" evidence="17">
        <dbReference type="Rhea" id="RHEA:21617"/>
    </physiologicalReaction>
</comment>
<evidence type="ECO:0000256" key="15">
    <source>
        <dbReference type="ARBA" id="ARBA00023157"/>
    </source>
</evidence>
<comment type="subunit">
    <text evidence="28">Homodimer; disulfide-linked. Homodimer formation occurs in the endoplasmic reticulum.</text>
</comment>
<keyword evidence="35" id="KW-0732">Signal</keyword>
<keyword evidence="12" id="KW-0333">Golgi apparatus</keyword>
<comment type="catalytic activity">
    <reaction evidence="27">
        <text>a globoside GalGb4Cer + CMP-N-acetyl-beta-neuraminate = a globoside MSGG + CMP + H(+)</text>
        <dbReference type="Rhea" id="RHEA:65372"/>
        <dbReference type="ChEBI" id="CHEBI:15378"/>
        <dbReference type="ChEBI" id="CHEBI:57812"/>
        <dbReference type="ChEBI" id="CHEBI:60377"/>
        <dbReference type="ChEBI" id="CHEBI:140623"/>
        <dbReference type="ChEBI" id="CHEBI:140691"/>
    </reaction>
    <physiologicalReaction direction="left-to-right" evidence="27">
        <dbReference type="Rhea" id="RHEA:65373"/>
    </physiologicalReaction>
</comment>
<keyword evidence="9" id="KW-0812">Transmembrane</keyword>
<dbReference type="GO" id="GO:0032580">
    <property type="term" value="C:Golgi cisterna membrane"/>
    <property type="evidence" value="ECO:0007669"/>
    <property type="project" value="UniProtKB-SubCell"/>
</dbReference>
<evidence type="ECO:0000256" key="21">
    <source>
        <dbReference type="ARBA" id="ARBA00042990"/>
    </source>
</evidence>
<evidence type="ECO:0000256" key="31">
    <source>
        <dbReference type="ARBA" id="ARBA00081332"/>
    </source>
</evidence>
<dbReference type="InterPro" id="IPR051757">
    <property type="entry name" value="Beta-gal_alpha2-3_sialyltrans"/>
</dbReference>
<evidence type="ECO:0000256" key="3">
    <source>
        <dbReference type="ARBA" id="ARBA00004922"/>
    </source>
</evidence>
<evidence type="ECO:0000256" key="12">
    <source>
        <dbReference type="ARBA" id="ARBA00023034"/>
    </source>
</evidence>
<keyword evidence="7" id="KW-0328">Glycosyltransferase</keyword>